<reference evidence="2" key="1">
    <citation type="journal article" date="2014" name="Proc. Natl. Acad. Sci. U.S.A.">
        <title>Extensive sampling of basidiomycete genomes demonstrates inadequacy of the white-rot/brown-rot paradigm for wood decay fungi.</title>
        <authorList>
            <person name="Riley R."/>
            <person name="Salamov A.A."/>
            <person name="Brown D.W."/>
            <person name="Nagy L.G."/>
            <person name="Floudas D."/>
            <person name="Held B.W."/>
            <person name="Levasseur A."/>
            <person name="Lombard V."/>
            <person name="Morin E."/>
            <person name="Otillar R."/>
            <person name="Lindquist E.A."/>
            <person name="Sun H."/>
            <person name="LaButti K.M."/>
            <person name="Schmutz J."/>
            <person name="Jabbour D."/>
            <person name="Luo H."/>
            <person name="Baker S.E."/>
            <person name="Pisabarro A.G."/>
            <person name="Walton J.D."/>
            <person name="Blanchette R.A."/>
            <person name="Henrissat B."/>
            <person name="Martin F."/>
            <person name="Cullen D."/>
            <person name="Hibbett D.S."/>
            <person name="Grigoriev I.V."/>
        </authorList>
    </citation>
    <scope>NUCLEOTIDE SEQUENCE [LARGE SCALE GENOMIC DNA]</scope>
    <source>
        <strain evidence="2">FD-172 SS1</strain>
    </source>
</reference>
<gene>
    <name evidence="1" type="ORF">BOTBODRAFT_52988</name>
</gene>
<name>A0A067N225_BOTB1</name>
<sequence length="160" mass="18214">MAIIRAVTCHSDVLPVFSNVFLSSPPFFNLLGALSRNISRILSARYSVSDTRHPSTNRSRSIMMYKPRPPYARVEFYTHTLRFIPEQRLAKQKTTSPIHIAMVSMKSDTELCSADSVYVVLATAHFRTPLDLTLLHEITWSGVSFLLKLQGYAEDLLRLR</sequence>
<protein>
    <submittedName>
        <fullName evidence="1">Uncharacterized protein</fullName>
    </submittedName>
</protein>
<dbReference type="InParanoid" id="A0A067N225"/>
<dbReference type="Proteomes" id="UP000027195">
    <property type="component" value="Unassembled WGS sequence"/>
</dbReference>
<dbReference type="HOGENOM" id="CLU_1651874_0_0_1"/>
<dbReference type="AlphaFoldDB" id="A0A067N225"/>
<accession>A0A067N225</accession>
<evidence type="ECO:0000313" key="1">
    <source>
        <dbReference type="EMBL" id="KDQ18202.1"/>
    </source>
</evidence>
<evidence type="ECO:0000313" key="2">
    <source>
        <dbReference type="Proteomes" id="UP000027195"/>
    </source>
</evidence>
<organism evidence="1 2">
    <name type="scientific">Botryobasidium botryosum (strain FD-172 SS1)</name>
    <dbReference type="NCBI Taxonomy" id="930990"/>
    <lineage>
        <taxon>Eukaryota</taxon>
        <taxon>Fungi</taxon>
        <taxon>Dikarya</taxon>
        <taxon>Basidiomycota</taxon>
        <taxon>Agaricomycotina</taxon>
        <taxon>Agaricomycetes</taxon>
        <taxon>Cantharellales</taxon>
        <taxon>Botryobasidiaceae</taxon>
        <taxon>Botryobasidium</taxon>
    </lineage>
</organism>
<dbReference type="EMBL" id="KL198022">
    <property type="protein sequence ID" value="KDQ18202.1"/>
    <property type="molecule type" value="Genomic_DNA"/>
</dbReference>
<proteinExistence type="predicted"/>
<keyword evidence="2" id="KW-1185">Reference proteome</keyword>